<feature type="domain" description="GIY-YIG" evidence="10">
    <location>
        <begin position="33"/>
        <end position="108"/>
    </location>
</feature>
<gene>
    <name evidence="11" type="primary">cho</name>
    <name evidence="11" type="ORF">I6M88_00605</name>
</gene>
<name>A0ABS0ZL55_9ENTR</name>
<keyword evidence="5" id="KW-0234">DNA repair</keyword>
<dbReference type="InterPro" id="IPR047296">
    <property type="entry name" value="GIY-YIG_UvrC_Cho"/>
</dbReference>
<dbReference type="InterPro" id="IPR050066">
    <property type="entry name" value="UvrABC_protein_C"/>
</dbReference>
<evidence type="ECO:0000256" key="9">
    <source>
        <dbReference type="ARBA" id="ARBA00042732"/>
    </source>
</evidence>
<evidence type="ECO:0000256" key="3">
    <source>
        <dbReference type="ARBA" id="ARBA00022801"/>
    </source>
</evidence>
<dbReference type="SMART" id="SM00465">
    <property type="entry name" value="GIYc"/>
    <property type="match status" value="1"/>
</dbReference>
<comment type="caution">
    <text evidence="11">The sequence shown here is derived from an EMBL/GenBank/DDBJ whole genome shotgun (WGS) entry which is preliminary data.</text>
</comment>
<dbReference type="InterPro" id="IPR035901">
    <property type="entry name" value="GIY-YIG_endonuc_sf"/>
</dbReference>
<keyword evidence="2" id="KW-0228">DNA excision</keyword>
<dbReference type="Gene3D" id="3.40.1440.10">
    <property type="entry name" value="GIY-YIG endonuclease"/>
    <property type="match status" value="1"/>
</dbReference>
<dbReference type="PANTHER" id="PTHR30562">
    <property type="entry name" value="UVRC/OXIDOREDUCTASE"/>
    <property type="match status" value="1"/>
</dbReference>
<evidence type="ECO:0000256" key="6">
    <source>
        <dbReference type="ARBA" id="ARBA00023236"/>
    </source>
</evidence>
<evidence type="ECO:0000256" key="7">
    <source>
        <dbReference type="ARBA" id="ARBA00040756"/>
    </source>
</evidence>
<reference evidence="11 12" key="1">
    <citation type="submission" date="2020-11" db="EMBL/GenBank/DDBJ databases">
        <title>Enhanced detection system for hospital associated transmission using whole genome sequencing surveillance.</title>
        <authorList>
            <person name="Harrison L.H."/>
            <person name="Van Tyne D."/>
            <person name="Marsh J.W."/>
            <person name="Griffith M.P."/>
            <person name="Snyder D.J."/>
            <person name="Cooper V.S."/>
            <person name="Mustapha M."/>
        </authorList>
    </citation>
    <scope>NUCLEOTIDE SEQUENCE [LARGE SCALE GENOMIC DNA]</scope>
    <source>
        <strain evidence="11 12">CB00117</strain>
    </source>
</reference>
<evidence type="ECO:0000256" key="2">
    <source>
        <dbReference type="ARBA" id="ARBA00022769"/>
    </source>
</evidence>
<dbReference type="InterPro" id="IPR000305">
    <property type="entry name" value="GIY-YIG_endonuc"/>
</dbReference>
<keyword evidence="1" id="KW-0227">DNA damage</keyword>
<evidence type="ECO:0000256" key="1">
    <source>
        <dbReference type="ARBA" id="ARBA00022763"/>
    </source>
</evidence>
<dbReference type="GO" id="GO:0016787">
    <property type="term" value="F:hydrolase activity"/>
    <property type="evidence" value="ECO:0007669"/>
    <property type="project" value="UniProtKB-KW"/>
</dbReference>
<evidence type="ECO:0000256" key="4">
    <source>
        <dbReference type="ARBA" id="ARBA00022881"/>
    </source>
</evidence>
<keyword evidence="12" id="KW-1185">Reference proteome</keyword>
<evidence type="ECO:0000259" key="10">
    <source>
        <dbReference type="PROSITE" id="PS50164"/>
    </source>
</evidence>
<keyword evidence="3 11" id="KW-0378">Hydrolase</keyword>
<dbReference type="RefSeq" id="WP_181821429.1">
    <property type="nucleotide sequence ID" value="NZ_CBCYHD010000001.1"/>
</dbReference>
<accession>A0ABS0ZL55</accession>
<dbReference type="SUPFAM" id="SSF82771">
    <property type="entry name" value="GIY-YIG endonuclease"/>
    <property type="match status" value="1"/>
</dbReference>
<organism evidence="11 12">
    <name type="scientific">Citrobacter sedlakii</name>
    <dbReference type="NCBI Taxonomy" id="67826"/>
    <lineage>
        <taxon>Bacteria</taxon>
        <taxon>Pseudomonadati</taxon>
        <taxon>Pseudomonadota</taxon>
        <taxon>Gammaproteobacteria</taxon>
        <taxon>Enterobacterales</taxon>
        <taxon>Enterobacteriaceae</taxon>
        <taxon>Citrobacter</taxon>
        <taxon>Citrobacter freundii complex</taxon>
    </lineage>
</organism>
<dbReference type="CDD" id="cd10434">
    <property type="entry name" value="GIY-YIG_UvrC_Cho"/>
    <property type="match status" value="1"/>
</dbReference>
<protein>
    <recommendedName>
        <fullName evidence="7">Excinuclease cho</fullName>
    </recommendedName>
    <alternativeName>
        <fullName evidence="9">Endonuclease cho</fullName>
    </alternativeName>
    <alternativeName>
        <fullName evidence="8">UvrC homolog protein</fullName>
    </alternativeName>
</protein>
<keyword evidence="4" id="KW-0267">Excision nuclease</keyword>
<dbReference type="NCBIfam" id="NF007833">
    <property type="entry name" value="PRK10545.1"/>
    <property type="match status" value="1"/>
</dbReference>
<evidence type="ECO:0000256" key="5">
    <source>
        <dbReference type="ARBA" id="ARBA00023204"/>
    </source>
</evidence>
<evidence type="ECO:0000313" key="12">
    <source>
        <dbReference type="Proteomes" id="UP000746649"/>
    </source>
</evidence>
<dbReference type="EMBL" id="JADWND010000001">
    <property type="protein sequence ID" value="MBJ8379480.1"/>
    <property type="molecule type" value="Genomic_DNA"/>
</dbReference>
<proteinExistence type="predicted"/>
<evidence type="ECO:0000313" key="11">
    <source>
        <dbReference type="EMBL" id="MBJ8379480.1"/>
    </source>
</evidence>
<dbReference type="Proteomes" id="UP000746649">
    <property type="component" value="Unassembled WGS sequence"/>
</dbReference>
<keyword evidence="6" id="KW-0742">SOS response</keyword>
<sequence length="295" mass="33141">MVRRQSAPRPEFEAAAIYKYPEHLRPFLDALPSVPGVYLFHGDSDAMPLYIGKSVNIRSRVLSHLRTADEAAMLRQSRRITWICTAGEIGALLLEARLIKEQQPLFNKRLRRNRQLCALQLRGQNVDVVYARDVDFSHAANLFGLFANRRAALQALQTLADEQKLCYGLLGLEPLSRGRACFRSALKRCAGACCGKESPDQHATRLLDSLEKLRVVCWPWKNAIALKESRPGMTQYHIINNWLWLGAVDSLDNVSTLVQTPAGFDHDGYKILCKPLISGTCEIIDLSPDALMNSR</sequence>
<dbReference type="PROSITE" id="PS50164">
    <property type="entry name" value="GIY_YIG"/>
    <property type="match status" value="1"/>
</dbReference>
<evidence type="ECO:0000256" key="8">
    <source>
        <dbReference type="ARBA" id="ARBA00042138"/>
    </source>
</evidence>
<dbReference type="PANTHER" id="PTHR30562:SF10">
    <property type="entry name" value="EXCINUCLEASE CHO"/>
    <property type="match status" value="1"/>
</dbReference>